<dbReference type="InterPro" id="IPR041796">
    <property type="entry name" value="Mre11_N"/>
</dbReference>
<dbReference type="Proteomes" id="UP000094463">
    <property type="component" value="Chromosome"/>
</dbReference>
<evidence type="ECO:0000259" key="2">
    <source>
        <dbReference type="Pfam" id="PF00149"/>
    </source>
</evidence>
<evidence type="ECO:0000256" key="1">
    <source>
        <dbReference type="ARBA" id="ARBA00022801"/>
    </source>
</evidence>
<dbReference type="InterPro" id="IPR014576">
    <property type="entry name" value="Pesterase_YhaO"/>
</dbReference>
<dbReference type="Pfam" id="PF00149">
    <property type="entry name" value="Metallophos"/>
    <property type="match status" value="1"/>
</dbReference>
<dbReference type="Gene3D" id="3.60.21.10">
    <property type="match status" value="1"/>
</dbReference>
<dbReference type="PANTHER" id="PTHR30337:SF7">
    <property type="entry name" value="PHOSPHOESTERASE"/>
    <property type="match status" value="1"/>
</dbReference>
<dbReference type="OrthoDB" id="9773856at2"/>
<keyword evidence="3" id="KW-0269">Exonuclease</keyword>
<proteinExistence type="predicted"/>
<dbReference type="RefSeq" id="WP_069364539.1">
    <property type="nucleotide sequence ID" value="NZ_CP012502.1"/>
</dbReference>
<dbReference type="PIRSF" id="PIRSF033091">
    <property type="entry name" value="Pesterase_YhaO"/>
    <property type="match status" value="1"/>
</dbReference>
<evidence type="ECO:0000313" key="3">
    <source>
        <dbReference type="EMBL" id="AOM82450.1"/>
    </source>
</evidence>
<keyword evidence="4" id="KW-1185">Reference proteome</keyword>
<reference evidence="3 4" key="1">
    <citation type="submission" date="2015-08" db="EMBL/GenBank/DDBJ databases">
        <title>The complete genome sequence of Bacillus beveridgei MLTeJB.</title>
        <authorList>
            <person name="Hanson T.E."/>
            <person name="Mesa C."/>
            <person name="Basesman S.M."/>
            <person name="Oremland R.S."/>
        </authorList>
    </citation>
    <scope>NUCLEOTIDE SEQUENCE [LARGE SCALE GENOMIC DNA]</scope>
    <source>
        <strain evidence="3 4">MLTeJB</strain>
    </source>
</reference>
<protein>
    <submittedName>
        <fullName evidence="3">DNA repair exonuclease family protein YhaO</fullName>
    </submittedName>
</protein>
<dbReference type="PATRIC" id="fig|632773.3.peg.1148"/>
<sequence length="414" mass="46960">MISFIHCADLHLGRPVKTNSNLKNNQEELVKEAAYRSFEKMVDEALAEEVDFVLIAGDLFDEEVRSLRGQWFIKRQCERLNEKGIAVYISHGNHDPLIEEEAVGYPANVKVFPVGGETFFYRHESGETLAISGFSYPQKEFTEKAKAYFPNRTEDATWHIGVLHGQAGNSASDHAPYAPFNLSELRNLRYDYWALGHIHKRMTLSEEPPVYYPGNMQGAHRKESGEKGYLKVSISGGVFTASFKATAPVQYQNVHVDVSGTEQLDDIVQRFADEVQAFPLAALTIVTVMFFGETSRFSQFVNSHNNGELKELLQEGLGMQEEVIIDTIRLKGLVDHEAAERLREDSLYRDLLSIRESLRSKEDWFKDITTDLERNARYRKVSAKLGSVQEDQEIADEAVERVTSALIQKEADRS</sequence>
<name>A0A1D7QTX0_9BACI</name>
<dbReference type="EMBL" id="CP012502">
    <property type="protein sequence ID" value="AOM82450.1"/>
    <property type="molecule type" value="Genomic_DNA"/>
</dbReference>
<feature type="domain" description="Calcineurin-like phosphoesterase" evidence="2">
    <location>
        <begin position="3"/>
        <end position="200"/>
    </location>
</feature>
<dbReference type="InterPro" id="IPR029052">
    <property type="entry name" value="Metallo-depent_PP-like"/>
</dbReference>
<keyword evidence="1" id="KW-0378">Hydrolase</keyword>
<keyword evidence="3" id="KW-0540">Nuclease</keyword>
<gene>
    <name evidence="3" type="primary">yhaO</name>
    <name evidence="3" type="ORF">BBEV_1081</name>
</gene>
<dbReference type="SUPFAM" id="SSF56300">
    <property type="entry name" value="Metallo-dependent phosphatases"/>
    <property type="match status" value="1"/>
</dbReference>
<dbReference type="STRING" id="632773.BBEV_1081"/>
<dbReference type="InterPro" id="IPR050535">
    <property type="entry name" value="DNA_Repair-Maintenance_Comp"/>
</dbReference>
<dbReference type="AlphaFoldDB" id="A0A1D7QTX0"/>
<accession>A0A1D7QTX0</accession>
<organism evidence="3 4">
    <name type="scientific">Salisediminibacterium beveridgei</name>
    <dbReference type="NCBI Taxonomy" id="632773"/>
    <lineage>
        <taxon>Bacteria</taxon>
        <taxon>Bacillati</taxon>
        <taxon>Bacillota</taxon>
        <taxon>Bacilli</taxon>
        <taxon>Bacillales</taxon>
        <taxon>Bacillaceae</taxon>
        <taxon>Salisediminibacterium</taxon>
    </lineage>
</organism>
<dbReference type="PANTHER" id="PTHR30337">
    <property type="entry name" value="COMPONENT OF ATP-DEPENDENT DSDNA EXONUCLEASE"/>
    <property type="match status" value="1"/>
</dbReference>
<dbReference type="KEGG" id="bbev:BBEV_1081"/>
<dbReference type="GO" id="GO:0004527">
    <property type="term" value="F:exonuclease activity"/>
    <property type="evidence" value="ECO:0007669"/>
    <property type="project" value="UniProtKB-KW"/>
</dbReference>
<dbReference type="InterPro" id="IPR004843">
    <property type="entry name" value="Calcineurin-like_PHP"/>
</dbReference>
<dbReference type="CDD" id="cd00840">
    <property type="entry name" value="MPP_Mre11_N"/>
    <property type="match status" value="1"/>
</dbReference>
<evidence type="ECO:0000313" key="4">
    <source>
        <dbReference type="Proteomes" id="UP000094463"/>
    </source>
</evidence>